<accession>A0A1A6XP28</accession>
<dbReference type="Proteomes" id="UP000092256">
    <property type="component" value="Unassembled WGS sequence"/>
</dbReference>
<proteinExistence type="predicted"/>
<dbReference type="OrthoDB" id="8611426at2"/>
<dbReference type="AlphaFoldDB" id="A0A1A6XP28"/>
<comment type="caution">
    <text evidence="1">The sequence shown here is derived from an EMBL/GenBank/DDBJ whole genome shotgun (WGS) entry which is preliminary data.</text>
</comment>
<name>A0A1A6XP28_STEMA</name>
<evidence type="ECO:0000313" key="2">
    <source>
        <dbReference type="Proteomes" id="UP000092256"/>
    </source>
</evidence>
<evidence type="ECO:0000313" key="1">
    <source>
        <dbReference type="EMBL" id="OBU64364.1"/>
    </source>
</evidence>
<protein>
    <submittedName>
        <fullName evidence="1">Uncharacterized protein</fullName>
    </submittedName>
</protein>
<dbReference type="RefSeq" id="WP_065200529.1">
    <property type="nucleotide sequence ID" value="NZ_LYVJ01000015.1"/>
</dbReference>
<sequence>MLGNQEQDRLVDLLVATAEVIGDQLSPNAAAYMVSDLAQYPLPMLERALAACRRELKARLSLAAILERIEDGHPAPNEAWANAIRAADEGATVVWTEQTRDAWAAALPLVQAGDIIAARPAFLEVYTRLVKEARAAHRIATYQFSLGGDVSGRDSVLREALAAGQLLEGQVAEHLALPPATPAFNPMALLAGTVEASPTADDRARTRLAEIVALLEGKAA</sequence>
<organism evidence="1 2">
    <name type="scientific">Stenotrophomonas maltophilia</name>
    <name type="common">Pseudomonas maltophilia</name>
    <name type="synonym">Xanthomonas maltophilia</name>
    <dbReference type="NCBI Taxonomy" id="40324"/>
    <lineage>
        <taxon>Bacteria</taxon>
        <taxon>Pseudomonadati</taxon>
        <taxon>Pseudomonadota</taxon>
        <taxon>Gammaproteobacteria</taxon>
        <taxon>Lysobacterales</taxon>
        <taxon>Lysobacteraceae</taxon>
        <taxon>Stenotrophomonas</taxon>
        <taxon>Stenotrophomonas maltophilia group</taxon>
    </lineage>
</organism>
<reference evidence="1 2" key="1">
    <citation type="submission" date="2016-05" db="EMBL/GenBank/DDBJ databases">
        <title>Draft Genome Sequences of Stenotrophomonas maltophilia Strains Sm32COP, Sm41DVV, Sm46PAILV, SmF3, SmF22, SmSOFb1 and SmCVFa1, Isolated from Different Manures, in France.</title>
        <authorList>
            <person name="Nazaret S."/>
            <person name="Bodilis J."/>
        </authorList>
    </citation>
    <scope>NUCLEOTIDE SEQUENCE [LARGE SCALE GENOMIC DNA]</scope>
    <source>
        <strain evidence="1 2">Sm46PAILV</strain>
    </source>
</reference>
<dbReference type="EMBL" id="LYVJ01000015">
    <property type="protein sequence ID" value="OBU64364.1"/>
    <property type="molecule type" value="Genomic_DNA"/>
</dbReference>
<gene>
    <name evidence="1" type="ORF">A9K58_17385</name>
</gene>